<reference evidence="10 11" key="1">
    <citation type="submission" date="2020-08" db="EMBL/GenBank/DDBJ databases">
        <title>Amycolatopsis sp. nov. DR6-1 isolated from Dendrobium heterocarpum.</title>
        <authorList>
            <person name="Tedsree N."/>
            <person name="Kuncharoen N."/>
            <person name="Likhitwitayawuid K."/>
            <person name="Tanasupawat S."/>
        </authorList>
    </citation>
    <scope>NUCLEOTIDE SEQUENCE [LARGE SCALE GENOMIC DNA]</scope>
    <source>
        <strain evidence="10 11">DR6-1</strain>
    </source>
</reference>
<feature type="transmembrane region" description="Helical" evidence="7">
    <location>
        <begin position="188"/>
        <end position="211"/>
    </location>
</feature>
<dbReference type="InterPro" id="IPR051393">
    <property type="entry name" value="ABC_transporter_permease"/>
</dbReference>
<keyword evidence="4 7" id="KW-0812">Transmembrane</keyword>
<proteinExistence type="inferred from homology"/>
<keyword evidence="5 7" id="KW-1133">Transmembrane helix</keyword>
<keyword evidence="2 7" id="KW-0813">Transport</keyword>
<feature type="transmembrane region" description="Helical" evidence="7">
    <location>
        <begin position="293"/>
        <end position="315"/>
    </location>
</feature>
<evidence type="ECO:0000313" key="10">
    <source>
        <dbReference type="EMBL" id="MBB1158295.1"/>
    </source>
</evidence>
<feature type="transmembrane region" description="Helical" evidence="7">
    <location>
        <begin position="139"/>
        <end position="159"/>
    </location>
</feature>
<dbReference type="PANTHER" id="PTHR30193">
    <property type="entry name" value="ABC TRANSPORTER PERMEASE PROTEIN"/>
    <property type="match status" value="1"/>
</dbReference>
<evidence type="ECO:0000256" key="2">
    <source>
        <dbReference type="ARBA" id="ARBA00022448"/>
    </source>
</evidence>
<dbReference type="SUPFAM" id="SSF161098">
    <property type="entry name" value="MetI-like"/>
    <property type="match status" value="1"/>
</dbReference>
<feature type="domain" description="ABC transmembrane type-1" evidence="9">
    <location>
        <begin position="102"/>
        <end position="314"/>
    </location>
</feature>
<evidence type="ECO:0000259" key="9">
    <source>
        <dbReference type="PROSITE" id="PS50928"/>
    </source>
</evidence>
<comment type="subcellular location">
    <subcellularLocation>
        <location evidence="1 7">Cell membrane</location>
        <topology evidence="1 7">Multi-pass membrane protein</topology>
    </subcellularLocation>
</comment>
<dbReference type="PROSITE" id="PS50928">
    <property type="entry name" value="ABC_TM1"/>
    <property type="match status" value="1"/>
</dbReference>
<dbReference type="Gene3D" id="1.10.3720.10">
    <property type="entry name" value="MetI-like"/>
    <property type="match status" value="1"/>
</dbReference>
<feature type="transmembrane region" description="Helical" evidence="7">
    <location>
        <begin position="244"/>
        <end position="262"/>
    </location>
</feature>
<evidence type="ECO:0000256" key="8">
    <source>
        <dbReference type="SAM" id="MobiDB-lite"/>
    </source>
</evidence>
<dbReference type="PANTHER" id="PTHR30193:SF41">
    <property type="entry name" value="DIACETYLCHITOBIOSE UPTAKE SYSTEM PERMEASE PROTEIN NGCF"/>
    <property type="match status" value="1"/>
</dbReference>
<protein>
    <submittedName>
        <fullName evidence="10">Sugar ABC transporter permease</fullName>
    </submittedName>
</protein>
<dbReference type="RefSeq" id="WP_182895063.1">
    <property type="nucleotide sequence ID" value="NZ_JACGZW010000013.1"/>
</dbReference>
<dbReference type="CDD" id="cd06261">
    <property type="entry name" value="TM_PBP2"/>
    <property type="match status" value="1"/>
</dbReference>
<evidence type="ECO:0000256" key="6">
    <source>
        <dbReference type="ARBA" id="ARBA00023136"/>
    </source>
</evidence>
<evidence type="ECO:0000256" key="5">
    <source>
        <dbReference type="ARBA" id="ARBA00022989"/>
    </source>
</evidence>
<gene>
    <name evidence="10" type="ORF">H4281_34555</name>
</gene>
<dbReference type="InterPro" id="IPR035906">
    <property type="entry name" value="MetI-like_sf"/>
</dbReference>
<accession>A0A7W3ZEA2</accession>
<keyword evidence="3" id="KW-1003">Cell membrane</keyword>
<dbReference type="Pfam" id="PF00528">
    <property type="entry name" value="BPD_transp_1"/>
    <property type="match status" value="1"/>
</dbReference>
<feature type="region of interest" description="Disordered" evidence="8">
    <location>
        <begin position="1"/>
        <end position="28"/>
    </location>
</feature>
<comment type="similarity">
    <text evidence="7">Belongs to the binding-protein-dependent transport system permease family.</text>
</comment>
<evidence type="ECO:0000313" key="11">
    <source>
        <dbReference type="Proteomes" id="UP000526734"/>
    </source>
</evidence>
<feature type="transmembrane region" description="Helical" evidence="7">
    <location>
        <begin position="43"/>
        <end position="64"/>
    </location>
</feature>
<keyword evidence="6 7" id="KW-0472">Membrane</keyword>
<organism evidence="10 11">
    <name type="scientific">Amycolatopsis dendrobii</name>
    <dbReference type="NCBI Taxonomy" id="2760662"/>
    <lineage>
        <taxon>Bacteria</taxon>
        <taxon>Bacillati</taxon>
        <taxon>Actinomycetota</taxon>
        <taxon>Actinomycetes</taxon>
        <taxon>Pseudonocardiales</taxon>
        <taxon>Pseudonocardiaceae</taxon>
        <taxon>Amycolatopsis</taxon>
    </lineage>
</organism>
<evidence type="ECO:0000256" key="7">
    <source>
        <dbReference type="RuleBase" id="RU363032"/>
    </source>
</evidence>
<name>A0A7W3ZEA2_9PSEU</name>
<dbReference type="AlphaFoldDB" id="A0A7W3ZEA2"/>
<evidence type="ECO:0000256" key="3">
    <source>
        <dbReference type="ARBA" id="ARBA00022475"/>
    </source>
</evidence>
<dbReference type="EMBL" id="JACGZW010000013">
    <property type="protein sequence ID" value="MBB1158295.1"/>
    <property type="molecule type" value="Genomic_DNA"/>
</dbReference>
<comment type="caution">
    <text evidence="10">The sequence shown here is derived from an EMBL/GenBank/DDBJ whole genome shotgun (WGS) entry which is preliminary data.</text>
</comment>
<sequence length="324" mass="35662">MSSPRSSSLLAWPATSSSPARRPAASPAARRRARLRRKLKENLTAYGLLCAALVVFAMFSWYPIVRGVLLSFQQVDFVNPPAWVGLDNFARLFADPLFGVAWRNTLLFTGLALVFGFAVPFLTAVLLNEMRHARAFFRLAVYLPVMLPPVVTALMWKWFYDPGSGLFNSALGAVGLSGPQWLDSSGTAMLSLVFVSTWANMGSTTLIYLAALGTIPGELYEAAELDGAGMWKRLRHVTFPQTRFVLLMLLLLQIVATMQVFTEPYVMTGGGPDDSTVTVLLLLYRYAFVYNDFGSASAMSLLLFLALGVFSALYVRLTRKADQA</sequence>
<dbReference type="InterPro" id="IPR000515">
    <property type="entry name" value="MetI-like"/>
</dbReference>
<dbReference type="GO" id="GO:0005886">
    <property type="term" value="C:plasma membrane"/>
    <property type="evidence" value="ECO:0007669"/>
    <property type="project" value="UniProtKB-SubCell"/>
</dbReference>
<feature type="compositionally biased region" description="Low complexity" evidence="8">
    <location>
        <begin position="11"/>
        <end position="28"/>
    </location>
</feature>
<dbReference type="Proteomes" id="UP000526734">
    <property type="component" value="Unassembled WGS sequence"/>
</dbReference>
<dbReference type="GO" id="GO:0055085">
    <property type="term" value="P:transmembrane transport"/>
    <property type="evidence" value="ECO:0007669"/>
    <property type="project" value="InterPro"/>
</dbReference>
<evidence type="ECO:0000256" key="4">
    <source>
        <dbReference type="ARBA" id="ARBA00022692"/>
    </source>
</evidence>
<keyword evidence="11" id="KW-1185">Reference proteome</keyword>
<evidence type="ECO:0000256" key="1">
    <source>
        <dbReference type="ARBA" id="ARBA00004651"/>
    </source>
</evidence>
<feature type="transmembrane region" description="Helical" evidence="7">
    <location>
        <begin position="106"/>
        <end position="127"/>
    </location>
</feature>